<comment type="subunit">
    <text evidence="10">The RNAP catalytic core consists of 2 alpha, 1 beta, 1 beta' and 1 omega subunit. When a sigma factor is associated with the core the holoenzyme is formed, which can initiate transcription.</text>
</comment>
<reference evidence="11" key="1">
    <citation type="submission" date="2020-08" db="EMBL/GenBank/DDBJ databases">
        <title>Genome public.</title>
        <authorList>
            <person name="Liu C."/>
            <person name="Sun Q."/>
        </authorList>
    </citation>
    <scope>NUCLEOTIDE SEQUENCE</scope>
    <source>
        <strain evidence="11">BX7</strain>
    </source>
</reference>
<evidence type="ECO:0000256" key="10">
    <source>
        <dbReference type="HAMAP-Rule" id="MF_00366"/>
    </source>
</evidence>
<evidence type="ECO:0000256" key="8">
    <source>
        <dbReference type="ARBA" id="ARBA00029924"/>
    </source>
</evidence>
<dbReference type="InterPro" id="IPR006110">
    <property type="entry name" value="Pol_omega/Rpo6/RPB6"/>
</dbReference>
<dbReference type="InterPro" id="IPR003716">
    <property type="entry name" value="DNA-dir_RNA_pol_omega"/>
</dbReference>
<keyword evidence="4 10" id="KW-0240">DNA-directed RNA polymerase</keyword>
<comment type="similarity">
    <text evidence="1 10">Belongs to the RNA polymerase subunit omega family.</text>
</comment>
<dbReference type="GO" id="GO:0003899">
    <property type="term" value="F:DNA-directed RNA polymerase activity"/>
    <property type="evidence" value="ECO:0007669"/>
    <property type="project" value="UniProtKB-UniRule"/>
</dbReference>
<dbReference type="AlphaFoldDB" id="A0A926HUJ3"/>
<proteinExistence type="inferred from homology"/>
<comment type="function">
    <text evidence="10">Promotes RNA polymerase assembly. Latches the N- and C-terminal regions of the beta' subunit thereby facilitating its interaction with the beta and alpha subunits.</text>
</comment>
<dbReference type="Proteomes" id="UP000620366">
    <property type="component" value="Unassembled WGS sequence"/>
</dbReference>
<name>A0A926HUJ3_9FIRM</name>
<dbReference type="SMART" id="SM01409">
    <property type="entry name" value="RNA_pol_Rpb6"/>
    <property type="match status" value="1"/>
</dbReference>
<keyword evidence="5 10" id="KW-0808">Transferase</keyword>
<keyword evidence="12" id="KW-1185">Reference proteome</keyword>
<evidence type="ECO:0000256" key="5">
    <source>
        <dbReference type="ARBA" id="ARBA00022679"/>
    </source>
</evidence>
<sequence>MLKPAISELIGKDDSRYSLVIAVAKRARQIADDSEKLGVHLKEKPVKIAVGEFAQGKIKIVEADKNVWREDE</sequence>
<dbReference type="EC" id="2.7.7.6" evidence="2 10"/>
<evidence type="ECO:0000256" key="4">
    <source>
        <dbReference type="ARBA" id="ARBA00022478"/>
    </source>
</evidence>
<comment type="caution">
    <text evidence="11">The sequence shown here is derived from an EMBL/GenBank/DDBJ whole genome shotgun (WGS) entry which is preliminary data.</text>
</comment>
<evidence type="ECO:0000256" key="2">
    <source>
        <dbReference type="ARBA" id="ARBA00012418"/>
    </source>
</evidence>
<organism evidence="11 12">
    <name type="scientific">Feifania hominis</name>
    <dbReference type="NCBI Taxonomy" id="2763660"/>
    <lineage>
        <taxon>Bacteria</taxon>
        <taxon>Bacillati</taxon>
        <taxon>Bacillota</taxon>
        <taxon>Clostridia</taxon>
        <taxon>Eubacteriales</taxon>
        <taxon>Feifaniaceae</taxon>
        <taxon>Feifania</taxon>
    </lineage>
</organism>
<evidence type="ECO:0000256" key="3">
    <source>
        <dbReference type="ARBA" id="ARBA00013725"/>
    </source>
</evidence>
<dbReference type="PANTHER" id="PTHR34476:SF1">
    <property type="entry name" value="DNA-DIRECTED RNA POLYMERASE SUBUNIT OMEGA"/>
    <property type="match status" value="1"/>
</dbReference>
<dbReference type="InterPro" id="IPR036161">
    <property type="entry name" value="RPB6/omega-like_sf"/>
</dbReference>
<dbReference type="PANTHER" id="PTHR34476">
    <property type="entry name" value="DNA-DIRECTED RNA POLYMERASE SUBUNIT OMEGA"/>
    <property type="match status" value="1"/>
</dbReference>
<evidence type="ECO:0000256" key="6">
    <source>
        <dbReference type="ARBA" id="ARBA00022695"/>
    </source>
</evidence>
<evidence type="ECO:0000313" key="12">
    <source>
        <dbReference type="Proteomes" id="UP000620366"/>
    </source>
</evidence>
<dbReference type="GO" id="GO:0003677">
    <property type="term" value="F:DNA binding"/>
    <property type="evidence" value="ECO:0007669"/>
    <property type="project" value="UniProtKB-UniRule"/>
</dbReference>
<evidence type="ECO:0000256" key="7">
    <source>
        <dbReference type="ARBA" id="ARBA00023163"/>
    </source>
</evidence>
<dbReference type="Pfam" id="PF01192">
    <property type="entry name" value="RNA_pol_Rpb6"/>
    <property type="match status" value="1"/>
</dbReference>
<protein>
    <recommendedName>
        <fullName evidence="3 10">DNA-directed RNA polymerase subunit omega</fullName>
        <shortName evidence="10">RNAP omega subunit</shortName>
        <ecNumber evidence="2 10">2.7.7.6</ecNumber>
    </recommendedName>
    <alternativeName>
        <fullName evidence="10">RNA polymerase omega subunit</fullName>
    </alternativeName>
    <alternativeName>
        <fullName evidence="8 10">Transcriptase subunit omega</fullName>
    </alternativeName>
</protein>
<dbReference type="SUPFAM" id="SSF63562">
    <property type="entry name" value="RPB6/omega subunit-like"/>
    <property type="match status" value="1"/>
</dbReference>
<dbReference type="NCBIfam" id="TIGR00690">
    <property type="entry name" value="rpoZ"/>
    <property type="match status" value="1"/>
</dbReference>
<dbReference type="HAMAP" id="MF_00366">
    <property type="entry name" value="RNApol_bact_RpoZ"/>
    <property type="match status" value="1"/>
</dbReference>
<dbReference type="Gene3D" id="3.90.940.10">
    <property type="match status" value="1"/>
</dbReference>
<dbReference type="GO" id="GO:0000428">
    <property type="term" value="C:DNA-directed RNA polymerase complex"/>
    <property type="evidence" value="ECO:0007669"/>
    <property type="project" value="UniProtKB-KW"/>
</dbReference>
<dbReference type="EMBL" id="JACRSP010000004">
    <property type="protein sequence ID" value="MBC8536974.1"/>
    <property type="molecule type" value="Genomic_DNA"/>
</dbReference>
<evidence type="ECO:0000313" key="11">
    <source>
        <dbReference type="EMBL" id="MBC8536974.1"/>
    </source>
</evidence>
<evidence type="ECO:0000256" key="1">
    <source>
        <dbReference type="ARBA" id="ARBA00006711"/>
    </source>
</evidence>
<accession>A0A926HUJ3</accession>
<comment type="catalytic activity">
    <reaction evidence="9 10">
        <text>RNA(n) + a ribonucleoside 5'-triphosphate = RNA(n+1) + diphosphate</text>
        <dbReference type="Rhea" id="RHEA:21248"/>
        <dbReference type="Rhea" id="RHEA-COMP:14527"/>
        <dbReference type="Rhea" id="RHEA-COMP:17342"/>
        <dbReference type="ChEBI" id="CHEBI:33019"/>
        <dbReference type="ChEBI" id="CHEBI:61557"/>
        <dbReference type="ChEBI" id="CHEBI:140395"/>
        <dbReference type="EC" id="2.7.7.6"/>
    </reaction>
</comment>
<keyword evidence="6 10" id="KW-0548">Nucleotidyltransferase</keyword>
<dbReference type="GO" id="GO:0006351">
    <property type="term" value="P:DNA-templated transcription"/>
    <property type="evidence" value="ECO:0007669"/>
    <property type="project" value="UniProtKB-UniRule"/>
</dbReference>
<gene>
    <name evidence="10" type="primary">rpoZ</name>
    <name evidence="11" type="ORF">H8695_09775</name>
</gene>
<keyword evidence="7 10" id="KW-0804">Transcription</keyword>
<evidence type="ECO:0000256" key="9">
    <source>
        <dbReference type="ARBA" id="ARBA00048552"/>
    </source>
</evidence>